<dbReference type="AlphaFoldDB" id="A0A8X6MDL0"/>
<comment type="caution">
    <text evidence="1">The sequence shown here is derived from an EMBL/GenBank/DDBJ whole genome shotgun (WGS) entry which is preliminary data.</text>
</comment>
<reference evidence="1" key="1">
    <citation type="submission" date="2020-08" db="EMBL/GenBank/DDBJ databases">
        <title>Multicomponent nature underlies the extraordinary mechanical properties of spider dragline silk.</title>
        <authorList>
            <person name="Kono N."/>
            <person name="Nakamura H."/>
            <person name="Mori M."/>
            <person name="Yoshida Y."/>
            <person name="Ohtoshi R."/>
            <person name="Malay A.D."/>
            <person name="Moran D.A.P."/>
            <person name="Tomita M."/>
            <person name="Numata K."/>
            <person name="Arakawa K."/>
        </authorList>
    </citation>
    <scope>NUCLEOTIDE SEQUENCE</scope>
</reference>
<gene>
    <name evidence="1" type="ORF">NPIL_245921</name>
</gene>
<evidence type="ECO:0000313" key="2">
    <source>
        <dbReference type="Proteomes" id="UP000887013"/>
    </source>
</evidence>
<dbReference type="EMBL" id="BMAW01090282">
    <property type="protein sequence ID" value="GFS44006.1"/>
    <property type="molecule type" value="Genomic_DNA"/>
</dbReference>
<dbReference type="Proteomes" id="UP000887013">
    <property type="component" value="Unassembled WGS sequence"/>
</dbReference>
<proteinExistence type="predicted"/>
<evidence type="ECO:0000313" key="1">
    <source>
        <dbReference type="EMBL" id="GFS44006.1"/>
    </source>
</evidence>
<name>A0A8X6MDL0_NEPPI</name>
<keyword evidence="2" id="KW-1185">Reference proteome</keyword>
<sequence>MQRIKIRTQKCISRNIVRFFNINILISRRKRAVCNWHRCKNPLRSTTKIRMGGRTGKEKKNHCIRWRVKTVAIGNVLKPSTWAKYERPNQKFQVQCTHFFDETEIARENRTCLDPRQSYPPLNSN</sequence>
<accession>A0A8X6MDL0</accession>
<protein>
    <submittedName>
        <fullName evidence="1">Uncharacterized protein</fullName>
    </submittedName>
</protein>
<organism evidence="1 2">
    <name type="scientific">Nephila pilipes</name>
    <name type="common">Giant wood spider</name>
    <name type="synonym">Nephila maculata</name>
    <dbReference type="NCBI Taxonomy" id="299642"/>
    <lineage>
        <taxon>Eukaryota</taxon>
        <taxon>Metazoa</taxon>
        <taxon>Ecdysozoa</taxon>
        <taxon>Arthropoda</taxon>
        <taxon>Chelicerata</taxon>
        <taxon>Arachnida</taxon>
        <taxon>Araneae</taxon>
        <taxon>Araneomorphae</taxon>
        <taxon>Entelegynae</taxon>
        <taxon>Araneoidea</taxon>
        <taxon>Nephilidae</taxon>
        <taxon>Nephila</taxon>
    </lineage>
</organism>